<dbReference type="HOGENOM" id="CLU_028534_4_0_1"/>
<dbReference type="eggNOG" id="KOG4790">
    <property type="taxonomic scope" value="Eukaryota"/>
</dbReference>
<dbReference type="InterPro" id="IPR050895">
    <property type="entry name" value="XK-related_scramblase"/>
</dbReference>
<proteinExistence type="inferred from homology"/>
<reference evidence="8 9" key="1">
    <citation type="journal article" date="2011" name="Science">
        <title>The ecoresponsive genome of Daphnia pulex.</title>
        <authorList>
            <person name="Colbourne J.K."/>
            <person name="Pfrender M.E."/>
            <person name="Gilbert D."/>
            <person name="Thomas W.K."/>
            <person name="Tucker A."/>
            <person name="Oakley T.H."/>
            <person name="Tokishita S."/>
            <person name="Aerts A."/>
            <person name="Arnold G.J."/>
            <person name="Basu M.K."/>
            <person name="Bauer D.J."/>
            <person name="Caceres C.E."/>
            <person name="Carmel L."/>
            <person name="Casola C."/>
            <person name="Choi J.H."/>
            <person name="Detter J.C."/>
            <person name="Dong Q."/>
            <person name="Dusheyko S."/>
            <person name="Eads B.D."/>
            <person name="Frohlich T."/>
            <person name="Geiler-Samerotte K.A."/>
            <person name="Gerlach D."/>
            <person name="Hatcher P."/>
            <person name="Jogdeo S."/>
            <person name="Krijgsveld J."/>
            <person name="Kriventseva E.V."/>
            <person name="Kultz D."/>
            <person name="Laforsch C."/>
            <person name="Lindquist E."/>
            <person name="Lopez J."/>
            <person name="Manak J.R."/>
            <person name="Muller J."/>
            <person name="Pangilinan J."/>
            <person name="Patwardhan R.P."/>
            <person name="Pitluck S."/>
            <person name="Pritham E.J."/>
            <person name="Rechtsteiner A."/>
            <person name="Rho M."/>
            <person name="Rogozin I.B."/>
            <person name="Sakarya O."/>
            <person name="Salamov A."/>
            <person name="Schaack S."/>
            <person name="Shapiro H."/>
            <person name="Shiga Y."/>
            <person name="Skalitzky C."/>
            <person name="Smith Z."/>
            <person name="Souvorov A."/>
            <person name="Sung W."/>
            <person name="Tang Z."/>
            <person name="Tsuchiya D."/>
            <person name="Tu H."/>
            <person name="Vos H."/>
            <person name="Wang M."/>
            <person name="Wolf Y.I."/>
            <person name="Yamagata H."/>
            <person name="Yamada T."/>
            <person name="Ye Y."/>
            <person name="Shaw J.R."/>
            <person name="Andrews J."/>
            <person name="Crease T.J."/>
            <person name="Tang H."/>
            <person name="Lucas S.M."/>
            <person name="Robertson H.M."/>
            <person name="Bork P."/>
            <person name="Koonin E.V."/>
            <person name="Zdobnov E.M."/>
            <person name="Grigoriev I.V."/>
            <person name="Lynch M."/>
            <person name="Boore J.L."/>
        </authorList>
    </citation>
    <scope>NUCLEOTIDE SEQUENCE [LARGE SCALE GENOMIC DNA]</scope>
</reference>
<evidence type="ECO:0000256" key="4">
    <source>
        <dbReference type="ARBA" id="ARBA00022692"/>
    </source>
</evidence>
<dbReference type="FunCoup" id="E9FYJ5">
    <property type="interactions" value="329"/>
</dbReference>
<feature type="transmembrane region" description="Helical" evidence="7">
    <location>
        <begin position="247"/>
        <end position="271"/>
    </location>
</feature>
<gene>
    <name evidence="8" type="ORF">DAPPUDRAFT_43071</name>
</gene>
<comment type="similarity">
    <text evidence="2 7">Belongs to the XK family.</text>
</comment>
<evidence type="ECO:0000256" key="5">
    <source>
        <dbReference type="ARBA" id="ARBA00022989"/>
    </source>
</evidence>
<feature type="transmembrane region" description="Helical" evidence="7">
    <location>
        <begin position="207"/>
        <end position="227"/>
    </location>
</feature>
<evidence type="ECO:0000256" key="3">
    <source>
        <dbReference type="ARBA" id="ARBA00022475"/>
    </source>
</evidence>
<dbReference type="EMBL" id="GL732527">
    <property type="protein sequence ID" value="EFX87754.1"/>
    <property type="molecule type" value="Genomic_DNA"/>
</dbReference>
<comment type="subcellular location">
    <subcellularLocation>
        <location evidence="1">Cell membrane</location>
        <topology evidence="1">Multi-pass membrane protein</topology>
    </subcellularLocation>
    <subcellularLocation>
        <location evidence="7">Membrane</location>
        <topology evidence="7">Multi-pass membrane protein</topology>
    </subcellularLocation>
</comment>
<dbReference type="GO" id="GO:0070782">
    <property type="term" value="P:phosphatidylserine exposure on apoptotic cell surface"/>
    <property type="evidence" value="ECO:0000318"/>
    <property type="project" value="GO_Central"/>
</dbReference>
<evidence type="ECO:0000313" key="8">
    <source>
        <dbReference type="EMBL" id="EFX87754.1"/>
    </source>
</evidence>
<dbReference type="OMA" id="SWIARCT"/>
<dbReference type="InParanoid" id="E9FYJ5"/>
<accession>E9FYJ5</accession>
<evidence type="ECO:0000256" key="1">
    <source>
        <dbReference type="ARBA" id="ARBA00004651"/>
    </source>
</evidence>
<feature type="transmembrane region" description="Helical" evidence="7">
    <location>
        <begin position="93"/>
        <end position="114"/>
    </location>
</feature>
<keyword evidence="6 7" id="KW-0472">Membrane</keyword>
<dbReference type="Pfam" id="PF09815">
    <property type="entry name" value="XK-related"/>
    <property type="match status" value="1"/>
</dbReference>
<dbReference type="OrthoDB" id="6136301at2759"/>
<keyword evidence="3" id="KW-1003">Cell membrane</keyword>
<feature type="transmembrane region" description="Helical" evidence="7">
    <location>
        <begin position="174"/>
        <end position="195"/>
    </location>
</feature>
<evidence type="ECO:0000256" key="2">
    <source>
        <dbReference type="ARBA" id="ARBA00008789"/>
    </source>
</evidence>
<feature type="transmembrane region" description="Helical" evidence="7">
    <location>
        <begin position="277"/>
        <end position="296"/>
    </location>
</feature>
<evidence type="ECO:0000256" key="7">
    <source>
        <dbReference type="RuleBase" id="RU910716"/>
    </source>
</evidence>
<dbReference type="GO" id="GO:1902742">
    <property type="term" value="P:apoptotic process involved in development"/>
    <property type="evidence" value="ECO:0000318"/>
    <property type="project" value="GO_Central"/>
</dbReference>
<feature type="transmembrane region" description="Helical" evidence="7">
    <location>
        <begin position="308"/>
        <end position="324"/>
    </location>
</feature>
<keyword evidence="5 7" id="KW-1133">Transmembrane helix</keyword>
<dbReference type="Proteomes" id="UP000000305">
    <property type="component" value="Unassembled WGS sequence"/>
</dbReference>
<name>E9FYJ5_DAPPU</name>
<keyword evidence="4 7" id="KW-0812">Transmembrane</keyword>
<evidence type="ECO:0000313" key="9">
    <source>
        <dbReference type="Proteomes" id="UP000000305"/>
    </source>
</evidence>
<keyword evidence="9" id="KW-1185">Reference proteome</keyword>
<dbReference type="KEGG" id="dpx:DAPPUDRAFT_43071"/>
<sequence>MESTANTVSSPSKLLPRACHERVSAENEKDKCQEKSLVETSHFEFDEVDGLRGKANFNWLDVVCIVVSISSYLADLITDGFMAATYFNLGHHWYFGFTLAFVAIPALTMSGLSTKWYIKDQNNQNFPPVSTCTWVFRIFCLIFFLSPVARYFRKEYNKMGQCYARMAYEDADATFLRLFECFLESAPQLVLQLYIMAKNTLNFGTDPIAVTFQAASVVTSVVSLAWALTTYNRSLRFAQVDKENIHLLGTCVLFLAHLFGIVARVIALTVFASVYGWFIWAVCLGHWILMAIWLWLQQTAACSTRTEEFFFCLILAIIHIFTFFNVKPDRTRFRYAFYYTVCFFENTILMVLWWIKVADIAPPRPWFHFPALFGQIGSFVLSIALLAFYYKCLHPNLLLPNVGICNKDGATLCLSDTHPPIINGVPSPRTSPARLGRLDIIQREDVHPEM</sequence>
<feature type="transmembrane region" description="Helical" evidence="7">
    <location>
        <begin position="134"/>
        <end position="153"/>
    </location>
</feature>
<dbReference type="PANTHER" id="PTHR16024">
    <property type="entry name" value="XK-RELATED PROTEIN"/>
    <property type="match status" value="1"/>
</dbReference>
<protein>
    <recommendedName>
        <fullName evidence="7">XK-related protein</fullName>
    </recommendedName>
</protein>
<evidence type="ECO:0000256" key="6">
    <source>
        <dbReference type="ARBA" id="ARBA00023136"/>
    </source>
</evidence>
<dbReference type="PhylomeDB" id="E9FYJ5"/>
<dbReference type="PANTHER" id="PTHR16024:SF6">
    <property type="entry name" value="XK-RELATED PROTEIN"/>
    <property type="match status" value="1"/>
</dbReference>
<feature type="transmembrane region" description="Helical" evidence="7">
    <location>
        <begin position="367"/>
        <end position="390"/>
    </location>
</feature>
<feature type="transmembrane region" description="Helical" evidence="7">
    <location>
        <begin position="336"/>
        <end position="355"/>
    </location>
</feature>
<dbReference type="AlphaFoldDB" id="E9FYJ5"/>
<organism evidence="8 9">
    <name type="scientific">Daphnia pulex</name>
    <name type="common">Water flea</name>
    <dbReference type="NCBI Taxonomy" id="6669"/>
    <lineage>
        <taxon>Eukaryota</taxon>
        <taxon>Metazoa</taxon>
        <taxon>Ecdysozoa</taxon>
        <taxon>Arthropoda</taxon>
        <taxon>Crustacea</taxon>
        <taxon>Branchiopoda</taxon>
        <taxon>Diplostraca</taxon>
        <taxon>Cladocera</taxon>
        <taxon>Anomopoda</taxon>
        <taxon>Daphniidae</taxon>
        <taxon>Daphnia</taxon>
    </lineage>
</organism>
<dbReference type="InterPro" id="IPR018629">
    <property type="entry name" value="XK-rel"/>
</dbReference>
<dbReference type="TCDB" id="2.A.112.1.10">
    <property type="family name" value="the kx blood-group antigen (kxa) family"/>
</dbReference>
<dbReference type="GO" id="GO:0005886">
    <property type="term" value="C:plasma membrane"/>
    <property type="evidence" value="ECO:0000318"/>
    <property type="project" value="GO_Central"/>
</dbReference>
<dbReference type="GO" id="GO:0043652">
    <property type="term" value="P:engulfment of apoptotic cell"/>
    <property type="evidence" value="ECO:0000318"/>
    <property type="project" value="GO_Central"/>
</dbReference>